<reference evidence="2" key="1">
    <citation type="submission" date="2025-08" db="UniProtKB">
        <authorList>
            <consortium name="Ensembl"/>
        </authorList>
    </citation>
    <scope>IDENTIFICATION</scope>
</reference>
<sequence length="150" mass="16264">MMLQAVFRTSWICFLLFIIGACYPVKKGPLVSQPGYVGAGSGLGTGSYTRHGSRSGSSGSSMNAGIVEMIAAMMLLGPNHPSIQSHWAADQIPLSMIERRPVYPSSHVIHTNSGYQRVQDSQTDSKYTTDDAYYYVPVPGVPQDTQGTKF</sequence>
<reference evidence="2" key="2">
    <citation type="submission" date="2025-09" db="UniProtKB">
        <authorList>
            <consortium name="Ensembl"/>
        </authorList>
    </citation>
    <scope>IDENTIFICATION</scope>
</reference>
<feature type="chain" id="PRO_5018604693" evidence="1">
    <location>
        <begin position="25"/>
        <end position="150"/>
    </location>
</feature>
<evidence type="ECO:0000313" key="2">
    <source>
        <dbReference type="Ensembl" id="ENSKMAP00000012267.1"/>
    </source>
</evidence>
<proteinExistence type="predicted"/>
<feature type="signal peptide" evidence="1">
    <location>
        <begin position="1"/>
        <end position="24"/>
    </location>
</feature>
<accession>A0A3Q3FGK3</accession>
<dbReference type="GeneTree" id="ENSGT01000000215004"/>
<evidence type="ECO:0000313" key="3">
    <source>
        <dbReference type="Proteomes" id="UP000264800"/>
    </source>
</evidence>
<keyword evidence="3" id="KW-1185">Reference proteome</keyword>
<evidence type="ECO:0000256" key="1">
    <source>
        <dbReference type="SAM" id="SignalP"/>
    </source>
</evidence>
<protein>
    <submittedName>
        <fullName evidence="2">Uncharacterized protein</fullName>
    </submittedName>
</protein>
<dbReference type="Ensembl" id="ENSKMAT00000012451.1">
    <property type="protein sequence ID" value="ENSKMAP00000012267.1"/>
    <property type="gene ID" value="ENSKMAG00000009225.1"/>
</dbReference>
<keyword evidence="1" id="KW-0732">Signal</keyword>
<name>A0A3Q3FGK3_KRYMA</name>
<organism evidence="2 3">
    <name type="scientific">Kryptolebias marmoratus</name>
    <name type="common">Mangrove killifish</name>
    <name type="synonym">Rivulus marmoratus</name>
    <dbReference type="NCBI Taxonomy" id="37003"/>
    <lineage>
        <taxon>Eukaryota</taxon>
        <taxon>Metazoa</taxon>
        <taxon>Chordata</taxon>
        <taxon>Craniata</taxon>
        <taxon>Vertebrata</taxon>
        <taxon>Euteleostomi</taxon>
        <taxon>Actinopterygii</taxon>
        <taxon>Neopterygii</taxon>
        <taxon>Teleostei</taxon>
        <taxon>Neoteleostei</taxon>
        <taxon>Acanthomorphata</taxon>
        <taxon>Ovalentaria</taxon>
        <taxon>Atherinomorphae</taxon>
        <taxon>Cyprinodontiformes</taxon>
        <taxon>Rivulidae</taxon>
        <taxon>Kryptolebias</taxon>
    </lineage>
</organism>
<dbReference type="OMA" id="QDASDHI"/>
<dbReference type="AlphaFoldDB" id="A0A3Q3FGK3"/>
<dbReference type="Proteomes" id="UP000264800">
    <property type="component" value="Unplaced"/>
</dbReference>